<dbReference type="PANTHER" id="PTHR31636">
    <property type="entry name" value="OSJNBA0084A10.13 PROTEIN-RELATED"/>
    <property type="match status" value="1"/>
</dbReference>
<accession>A0A0C3UUF6</accession>
<name>G7IEU3_MEDTR</name>
<evidence type="ECO:0000313" key="6">
    <source>
        <dbReference type="EMBL" id="AES62744.2"/>
    </source>
</evidence>
<keyword evidence="4" id="KW-0539">Nucleus</keyword>
<evidence type="ECO:0000313" key="8">
    <source>
        <dbReference type="Proteomes" id="UP000002051"/>
    </source>
</evidence>
<dbReference type="GO" id="GO:0005634">
    <property type="term" value="C:nucleus"/>
    <property type="evidence" value="ECO:0000318"/>
    <property type="project" value="GO_Central"/>
</dbReference>
<dbReference type="GO" id="GO:0006355">
    <property type="term" value="P:regulation of DNA-templated transcription"/>
    <property type="evidence" value="ECO:0000318"/>
    <property type="project" value="GO_Central"/>
</dbReference>
<dbReference type="GO" id="GO:0009610">
    <property type="term" value="P:response to symbiotic fungus"/>
    <property type="evidence" value="ECO:0007669"/>
    <property type="project" value="UniProtKB-ARBA"/>
</dbReference>
<keyword evidence="3" id="KW-0804">Transcription</keyword>
<evidence type="ECO:0000256" key="2">
    <source>
        <dbReference type="ARBA" id="ARBA00023015"/>
    </source>
</evidence>
<reference evidence="7" key="3">
    <citation type="submission" date="2015-04" db="UniProtKB">
        <authorList>
            <consortium name="EnsemblPlants"/>
        </authorList>
    </citation>
    <scope>IDENTIFICATION</scope>
    <source>
        <strain evidence="7">cv. Jemalong A17</strain>
    </source>
</reference>
<dbReference type="EMBL" id="CM001217">
    <property type="protein sequence ID" value="AES62744.2"/>
    <property type="molecule type" value="Genomic_DNA"/>
</dbReference>
<evidence type="ECO:0000313" key="7">
    <source>
        <dbReference type="EnsemblPlants" id="AES62744"/>
    </source>
</evidence>
<proteinExistence type="inferred from homology"/>
<dbReference type="Proteomes" id="UP000002051">
    <property type="component" value="Unassembled WGS sequence"/>
</dbReference>
<evidence type="ECO:0000256" key="1">
    <source>
        <dbReference type="ARBA" id="ARBA00004123"/>
    </source>
</evidence>
<evidence type="ECO:0000256" key="4">
    <source>
        <dbReference type="ARBA" id="ARBA00023242"/>
    </source>
</evidence>
<dbReference type="Pfam" id="PF03514">
    <property type="entry name" value="GRAS"/>
    <property type="match status" value="2"/>
</dbReference>
<dbReference type="HOGENOM" id="CLU_812260_0_0_1"/>
<keyword evidence="8" id="KW-1185">Reference proteome</keyword>
<dbReference type="eggNOG" id="ENOG502QPNC">
    <property type="taxonomic scope" value="Eukaryota"/>
</dbReference>
<comment type="similarity">
    <text evidence="5">Belongs to the GRAS family.</text>
</comment>
<protein>
    <submittedName>
        <fullName evidence="6">GRAS family transcription factor</fullName>
    </submittedName>
</protein>
<reference evidence="6 8" key="2">
    <citation type="journal article" date="2014" name="BMC Genomics">
        <title>An improved genome release (version Mt4.0) for the model legume Medicago truncatula.</title>
        <authorList>
            <person name="Tang H."/>
            <person name="Krishnakumar V."/>
            <person name="Bidwell S."/>
            <person name="Rosen B."/>
            <person name="Chan A."/>
            <person name="Zhou S."/>
            <person name="Gentzbittel L."/>
            <person name="Childs K.L."/>
            <person name="Yandell M."/>
            <person name="Gundlach H."/>
            <person name="Mayer K.F."/>
            <person name="Schwartz D.C."/>
            <person name="Town C.D."/>
        </authorList>
    </citation>
    <scope>GENOME REANNOTATION</scope>
    <source>
        <strain evidence="7 8">cv. Jemalong A17</strain>
    </source>
</reference>
<evidence type="ECO:0000256" key="3">
    <source>
        <dbReference type="ARBA" id="ARBA00023163"/>
    </source>
</evidence>
<dbReference type="Gene3D" id="3.90.660.10">
    <property type="match status" value="1"/>
</dbReference>
<dbReference type="GO" id="GO:0009739">
    <property type="term" value="P:response to gibberellin"/>
    <property type="evidence" value="ECO:0000318"/>
    <property type="project" value="GO_Central"/>
</dbReference>
<sequence>MEVEEFDREKKNLAWKMTAERFARQWQNLKGFCHYLCFLKGIDSVSWMANNTKKLLASQSNGPHCWTFLSTAAYEKQNKVPQKNIPTVTATRVREGMLEGVEAALGLSKGSPPKPFYTKLQLWGLYLIRLSITCANHVAYGSLENANTTLEQISQLAIPDEDTMQRIAAYFTEALTDRIHKTWPGLHRGLNSTRIIMLSEEIMVQKFFFELFPYLKVAYILTDQAIVESMEGEKMVHIIEILFSMLMNQNTSLGDLFEKDMVNGYSPSPSSTSSSSTASSSDSMNVENFLNALWSLSPKVMVVTEQDSNQNSSTLMERLLEALCSYAALFDCLESTVSRTIW</sequence>
<dbReference type="AlphaFoldDB" id="G7IEU3"/>
<comment type="caution">
    <text evidence="5">Lacks conserved residue(s) required for the propagation of feature annotation.</text>
</comment>
<keyword evidence="2" id="KW-0805">Transcription regulation</keyword>
<dbReference type="PaxDb" id="3880-AES62744"/>
<reference evidence="6 8" key="1">
    <citation type="journal article" date="2011" name="Nature">
        <title>The Medicago genome provides insight into the evolution of rhizobial symbioses.</title>
        <authorList>
            <person name="Young N.D."/>
            <person name="Debelle F."/>
            <person name="Oldroyd G.E."/>
            <person name="Geurts R."/>
            <person name="Cannon S.B."/>
            <person name="Udvardi M.K."/>
            <person name="Benedito V.A."/>
            <person name="Mayer K.F."/>
            <person name="Gouzy J."/>
            <person name="Schoof H."/>
            <person name="Van de Peer Y."/>
            <person name="Proost S."/>
            <person name="Cook D.R."/>
            <person name="Meyers B.C."/>
            <person name="Spannagl M."/>
            <person name="Cheung F."/>
            <person name="De Mita S."/>
            <person name="Krishnakumar V."/>
            <person name="Gundlach H."/>
            <person name="Zhou S."/>
            <person name="Mudge J."/>
            <person name="Bharti A.K."/>
            <person name="Murray J.D."/>
            <person name="Naoumkina M.A."/>
            <person name="Rosen B."/>
            <person name="Silverstein K.A."/>
            <person name="Tang H."/>
            <person name="Rombauts S."/>
            <person name="Zhao P.X."/>
            <person name="Zhou P."/>
            <person name="Barbe V."/>
            <person name="Bardou P."/>
            <person name="Bechner M."/>
            <person name="Bellec A."/>
            <person name="Berger A."/>
            <person name="Berges H."/>
            <person name="Bidwell S."/>
            <person name="Bisseling T."/>
            <person name="Choisne N."/>
            <person name="Couloux A."/>
            <person name="Denny R."/>
            <person name="Deshpande S."/>
            <person name="Dai X."/>
            <person name="Doyle J.J."/>
            <person name="Dudez A.M."/>
            <person name="Farmer A.D."/>
            <person name="Fouteau S."/>
            <person name="Franken C."/>
            <person name="Gibelin C."/>
            <person name="Gish J."/>
            <person name="Goldstein S."/>
            <person name="Gonzalez A.J."/>
            <person name="Green P.J."/>
            <person name="Hallab A."/>
            <person name="Hartog M."/>
            <person name="Hua A."/>
            <person name="Humphray S.J."/>
            <person name="Jeong D.H."/>
            <person name="Jing Y."/>
            <person name="Jocker A."/>
            <person name="Kenton S.M."/>
            <person name="Kim D.J."/>
            <person name="Klee K."/>
            <person name="Lai H."/>
            <person name="Lang C."/>
            <person name="Lin S."/>
            <person name="Macmil S.L."/>
            <person name="Magdelenat G."/>
            <person name="Matthews L."/>
            <person name="McCorrison J."/>
            <person name="Monaghan E.L."/>
            <person name="Mun J.H."/>
            <person name="Najar F.Z."/>
            <person name="Nicholson C."/>
            <person name="Noirot C."/>
            <person name="O'Bleness M."/>
            <person name="Paule C.R."/>
            <person name="Poulain J."/>
            <person name="Prion F."/>
            <person name="Qin B."/>
            <person name="Qu C."/>
            <person name="Retzel E.F."/>
            <person name="Riddle C."/>
            <person name="Sallet E."/>
            <person name="Samain S."/>
            <person name="Samson N."/>
            <person name="Sanders I."/>
            <person name="Saurat O."/>
            <person name="Scarpelli C."/>
            <person name="Schiex T."/>
            <person name="Segurens B."/>
            <person name="Severin A.J."/>
            <person name="Sherrier D.J."/>
            <person name="Shi R."/>
            <person name="Sims S."/>
            <person name="Singer S.R."/>
            <person name="Sinharoy S."/>
            <person name="Sterck L."/>
            <person name="Viollet A."/>
            <person name="Wang B.B."/>
            <person name="Wang K."/>
            <person name="Wang M."/>
            <person name="Wang X."/>
            <person name="Warfsmann J."/>
            <person name="Weissenbach J."/>
            <person name="White D.D."/>
            <person name="White J.D."/>
            <person name="Wiley G.B."/>
            <person name="Wincker P."/>
            <person name="Xing Y."/>
            <person name="Yang L."/>
            <person name="Yao Z."/>
            <person name="Ying F."/>
            <person name="Zhai J."/>
            <person name="Zhou L."/>
            <person name="Zuber A."/>
            <person name="Denarie J."/>
            <person name="Dixon R.A."/>
            <person name="May G.D."/>
            <person name="Schwartz D.C."/>
            <person name="Rogers J."/>
            <person name="Quetier F."/>
            <person name="Town C.D."/>
            <person name="Roe B.A."/>
        </authorList>
    </citation>
    <scope>NUCLEOTIDE SEQUENCE [LARGE SCALE GENOMIC DNA]</scope>
    <source>
        <strain evidence="6">A17</strain>
        <strain evidence="7 8">cv. Jemalong A17</strain>
    </source>
</reference>
<evidence type="ECO:0000256" key="5">
    <source>
        <dbReference type="PROSITE-ProRule" id="PRU01191"/>
    </source>
</evidence>
<dbReference type="PROSITE" id="PS50985">
    <property type="entry name" value="GRAS"/>
    <property type="match status" value="1"/>
</dbReference>
<dbReference type="EnsemblPlants" id="AES62744">
    <property type="protein sequence ID" value="AES62744"/>
    <property type="gene ID" value="MTR_1g106590"/>
</dbReference>
<dbReference type="GO" id="GO:0043565">
    <property type="term" value="F:sequence-specific DNA binding"/>
    <property type="evidence" value="ECO:0000318"/>
    <property type="project" value="GO_Central"/>
</dbReference>
<comment type="subcellular location">
    <subcellularLocation>
        <location evidence="1">Nucleus</location>
    </subcellularLocation>
</comment>
<gene>
    <name evidence="6" type="ordered locus">MTR_1g106590</name>
</gene>
<dbReference type="InterPro" id="IPR005202">
    <property type="entry name" value="TF_GRAS"/>
</dbReference>
<accession>G7IEU3</accession>
<dbReference type="GO" id="GO:0003700">
    <property type="term" value="F:DNA-binding transcription factor activity"/>
    <property type="evidence" value="ECO:0000318"/>
    <property type="project" value="GO_Central"/>
</dbReference>
<organism evidence="6 8">
    <name type="scientific">Medicago truncatula</name>
    <name type="common">Barrel medic</name>
    <name type="synonym">Medicago tribuloides</name>
    <dbReference type="NCBI Taxonomy" id="3880"/>
    <lineage>
        <taxon>Eukaryota</taxon>
        <taxon>Viridiplantae</taxon>
        <taxon>Streptophyta</taxon>
        <taxon>Embryophyta</taxon>
        <taxon>Tracheophyta</taxon>
        <taxon>Spermatophyta</taxon>
        <taxon>Magnoliopsida</taxon>
        <taxon>eudicotyledons</taxon>
        <taxon>Gunneridae</taxon>
        <taxon>Pentapetalae</taxon>
        <taxon>rosids</taxon>
        <taxon>fabids</taxon>
        <taxon>Fabales</taxon>
        <taxon>Fabaceae</taxon>
        <taxon>Papilionoideae</taxon>
        <taxon>50 kb inversion clade</taxon>
        <taxon>NPAAA clade</taxon>
        <taxon>Hologalegina</taxon>
        <taxon>IRL clade</taxon>
        <taxon>Trifolieae</taxon>
        <taxon>Medicago</taxon>
    </lineage>
</organism>